<reference evidence="1" key="1">
    <citation type="journal article" date="2020" name="Stud. Mycol.">
        <title>101 Dothideomycetes genomes: a test case for predicting lifestyles and emergence of pathogens.</title>
        <authorList>
            <person name="Haridas S."/>
            <person name="Albert R."/>
            <person name="Binder M."/>
            <person name="Bloem J."/>
            <person name="Labutti K."/>
            <person name="Salamov A."/>
            <person name="Andreopoulos B."/>
            <person name="Baker S."/>
            <person name="Barry K."/>
            <person name="Bills G."/>
            <person name="Bluhm B."/>
            <person name="Cannon C."/>
            <person name="Castanera R."/>
            <person name="Culley D."/>
            <person name="Daum C."/>
            <person name="Ezra D."/>
            <person name="Gonzalez J."/>
            <person name="Henrissat B."/>
            <person name="Kuo A."/>
            <person name="Liang C."/>
            <person name="Lipzen A."/>
            <person name="Lutzoni F."/>
            <person name="Magnuson J."/>
            <person name="Mondo S."/>
            <person name="Nolan M."/>
            <person name="Ohm R."/>
            <person name="Pangilinan J."/>
            <person name="Park H.-J."/>
            <person name="Ramirez L."/>
            <person name="Alfaro M."/>
            <person name="Sun H."/>
            <person name="Tritt A."/>
            <person name="Yoshinaga Y."/>
            <person name="Zwiers L.-H."/>
            <person name="Turgeon B."/>
            <person name="Goodwin S."/>
            <person name="Spatafora J."/>
            <person name="Crous P."/>
            <person name="Grigoriev I."/>
        </authorList>
    </citation>
    <scope>NUCLEOTIDE SEQUENCE</scope>
    <source>
        <strain evidence="1">CBS 115976</strain>
    </source>
</reference>
<keyword evidence="2" id="KW-1185">Reference proteome</keyword>
<organism evidence="1 2">
    <name type="scientific">Microthyrium microscopicum</name>
    <dbReference type="NCBI Taxonomy" id="703497"/>
    <lineage>
        <taxon>Eukaryota</taxon>
        <taxon>Fungi</taxon>
        <taxon>Dikarya</taxon>
        <taxon>Ascomycota</taxon>
        <taxon>Pezizomycotina</taxon>
        <taxon>Dothideomycetes</taxon>
        <taxon>Dothideomycetes incertae sedis</taxon>
        <taxon>Microthyriales</taxon>
        <taxon>Microthyriaceae</taxon>
        <taxon>Microthyrium</taxon>
    </lineage>
</organism>
<name>A0A6A6UNV0_9PEZI</name>
<dbReference type="EMBL" id="MU004231">
    <property type="protein sequence ID" value="KAF2673133.1"/>
    <property type="molecule type" value="Genomic_DNA"/>
</dbReference>
<accession>A0A6A6UNV0</accession>
<dbReference type="OrthoDB" id="2305901at2759"/>
<protein>
    <submittedName>
        <fullName evidence="1">Uncharacterized protein</fullName>
    </submittedName>
</protein>
<dbReference type="AlphaFoldDB" id="A0A6A6UNV0"/>
<dbReference type="Proteomes" id="UP000799302">
    <property type="component" value="Unassembled WGS sequence"/>
</dbReference>
<evidence type="ECO:0000313" key="1">
    <source>
        <dbReference type="EMBL" id="KAF2673133.1"/>
    </source>
</evidence>
<sequence length="339" mass="39733">MVLDLQMELPVAEYISEYIKKSSKETAAQRVLNLPELLDQIFEWVHLDNTVHNTTITKRRITRPVAPYQREHTLFRCQRVNRAWFNEATRHLWSEPSRPCGDPEHHLAASSNCLLTLLLRIKPVRRQLYANNVRNAWFVVGPRILRADIIKDALTLIDFPKLKHMSWVISHDLFNSPATLPKIFAPNLESLFIRDGDQGTPSRMLSRQDLVNVLDSVRKNYPKDLAVHFWTPSLLPRRYHDLALIQARRLRYWRNKFDREDVPQGNAPGKSRTRALHFGKDPWKFHPRQAKPCPIYPDRSWRKLMKSWIKNGFLYVAGFNEALDFLVKDVYGHDFLAGL</sequence>
<gene>
    <name evidence="1" type="ORF">BT63DRAFT_146999</name>
</gene>
<evidence type="ECO:0000313" key="2">
    <source>
        <dbReference type="Proteomes" id="UP000799302"/>
    </source>
</evidence>
<proteinExistence type="predicted"/>